<dbReference type="AlphaFoldDB" id="A0AAV9H0X9"/>
<name>A0AAV9H0X9_9PEZI</name>
<feature type="compositionally biased region" description="Acidic residues" evidence="1">
    <location>
        <begin position="1"/>
        <end position="11"/>
    </location>
</feature>
<reference evidence="2" key="1">
    <citation type="journal article" date="2023" name="Mol. Phylogenet. Evol.">
        <title>Genome-scale phylogeny and comparative genomics of the fungal order Sordariales.</title>
        <authorList>
            <person name="Hensen N."/>
            <person name="Bonometti L."/>
            <person name="Westerberg I."/>
            <person name="Brannstrom I.O."/>
            <person name="Guillou S."/>
            <person name="Cros-Aarteil S."/>
            <person name="Calhoun S."/>
            <person name="Haridas S."/>
            <person name="Kuo A."/>
            <person name="Mondo S."/>
            <person name="Pangilinan J."/>
            <person name="Riley R."/>
            <person name="LaButti K."/>
            <person name="Andreopoulos B."/>
            <person name="Lipzen A."/>
            <person name="Chen C."/>
            <person name="Yan M."/>
            <person name="Daum C."/>
            <person name="Ng V."/>
            <person name="Clum A."/>
            <person name="Steindorff A."/>
            <person name="Ohm R.A."/>
            <person name="Martin F."/>
            <person name="Silar P."/>
            <person name="Natvig D.O."/>
            <person name="Lalanne C."/>
            <person name="Gautier V."/>
            <person name="Ament-Velasquez S.L."/>
            <person name="Kruys A."/>
            <person name="Hutchinson M.I."/>
            <person name="Powell A.J."/>
            <person name="Barry K."/>
            <person name="Miller A.N."/>
            <person name="Grigoriev I.V."/>
            <person name="Debuchy R."/>
            <person name="Gladieux P."/>
            <person name="Hiltunen Thoren M."/>
            <person name="Johannesson H."/>
        </authorList>
    </citation>
    <scope>NUCLEOTIDE SEQUENCE</scope>
    <source>
        <strain evidence="2">PSN243</strain>
    </source>
</reference>
<evidence type="ECO:0000256" key="1">
    <source>
        <dbReference type="SAM" id="MobiDB-lite"/>
    </source>
</evidence>
<sequence>MKGSPEELEDGELGRGTTLEGRDEAITHDTATLGAYSFEVKERLTEDSLGGEGFEEGATHVLTCGNFKARLFEAADWPIMKLDPRVPVHERVSMAAGRPADDGEVRGVNGAVGKATGQTRGPRTGCCAGQRVGESWYEDSQGNEDALQQFVESGPSRVLNPVPRLYPWPCHMLWSLSRRAYGHRELQAEIDAVAREADICPLHIAPDALLRNMPHLHEVIKEDLRL</sequence>
<dbReference type="EMBL" id="MU865917">
    <property type="protein sequence ID" value="KAK4454263.1"/>
    <property type="molecule type" value="Genomic_DNA"/>
</dbReference>
<comment type="caution">
    <text evidence="2">The sequence shown here is derived from an EMBL/GenBank/DDBJ whole genome shotgun (WGS) entry which is preliminary data.</text>
</comment>
<proteinExistence type="predicted"/>
<gene>
    <name evidence="2" type="ORF">QBC34DRAFT_421277</name>
</gene>
<evidence type="ECO:0000313" key="2">
    <source>
        <dbReference type="EMBL" id="KAK4454263.1"/>
    </source>
</evidence>
<organism evidence="2 3">
    <name type="scientific">Podospora aff. communis PSN243</name>
    <dbReference type="NCBI Taxonomy" id="3040156"/>
    <lineage>
        <taxon>Eukaryota</taxon>
        <taxon>Fungi</taxon>
        <taxon>Dikarya</taxon>
        <taxon>Ascomycota</taxon>
        <taxon>Pezizomycotina</taxon>
        <taxon>Sordariomycetes</taxon>
        <taxon>Sordariomycetidae</taxon>
        <taxon>Sordariales</taxon>
        <taxon>Podosporaceae</taxon>
        <taxon>Podospora</taxon>
    </lineage>
</organism>
<feature type="region of interest" description="Disordered" evidence="1">
    <location>
        <begin position="1"/>
        <end position="24"/>
    </location>
</feature>
<accession>A0AAV9H0X9</accession>
<reference evidence="2" key="2">
    <citation type="submission" date="2023-05" db="EMBL/GenBank/DDBJ databases">
        <authorList>
            <consortium name="Lawrence Berkeley National Laboratory"/>
            <person name="Steindorff A."/>
            <person name="Hensen N."/>
            <person name="Bonometti L."/>
            <person name="Westerberg I."/>
            <person name="Brannstrom I.O."/>
            <person name="Guillou S."/>
            <person name="Cros-Aarteil S."/>
            <person name="Calhoun S."/>
            <person name="Haridas S."/>
            <person name="Kuo A."/>
            <person name="Mondo S."/>
            <person name="Pangilinan J."/>
            <person name="Riley R."/>
            <person name="Labutti K."/>
            <person name="Andreopoulos B."/>
            <person name="Lipzen A."/>
            <person name="Chen C."/>
            <person name="Yanf M."/>
            <person name="Daum C."/>
            <person name="Ng V."/>
            <person name="Clum A."/>
            <person name="Ohm R."/>
            <person name="Martin F."/>
            <person name="Silar P."/>
            <person name="Natvig D."/>
            <person name="Lalanne C."/>
            <person name="Gautier V."/>
            <person name="Ament-Velasquez S.L."/>
            <person name="Kruys A."/>
            <person name="Hutchinson M.I."/>
            <person name="Powell A.J."/>
            <person name="Barry K."/>
            <person name="Miller A.N."/>
            <person name="Grigoriev I.V."/>
            <person name="Debuchy R."/>
            <person name="Gladieux P."/>
            <person name="Thoren M.H."/>
            <person name="Johannesson H."/>
        </authorList>
    </citation>
    <scope>NUCLEOTIDE SEQUENCE</scope>
    <source>
        <strain evidence="2">PSN243</strain>
    </source>
</reference>
<protein>
    <submittedName>
        <fullName evidence="2">Uncharacterized protein</fullName>
    </submittedName>
</protein>
<evidence type="ECO:0000313" key="3">
    <source>
        <dbReference type="Proteomes" id="UP001321760"/>
    </source>
</evidence>
<dbReference type="Proteomes" id="UP001321760">
    <property type="component" value="Unassembled WGS sequence"/>
</dbReference>
<keyword evidence="3" id="KW-1185">Reference proteome</keyword>